<dbReference type="EMBL" id="CP058529">
    <property type="protein sequence ID" value="QLG28802.1"/>
    <property type="molecule type" value="Genomic_DNA"/>
</dbReference>
<dbReference type="Gene3D" id="3.40.5.90">
    <property type="entry name" value="CDGSH iron-sulfur domain, mitoNEET-type"/>
    <property type="match status" value="2"/>
</dbReference>
<protein>
    <submittedName>
        <fullName evidence="7">CDGSH iron-sulfur domain-containing protein</fullName>
    </submittedName>
</protein>
<evidence type="ECO:0000256" key="4">
    <source>
        <dbReference type="ARBA" id="ARBA00023014"/>
    </source>
</evidence>
<reference evidence="7 8" key="1">
    <citation type="submission" date="2020-07" db="EMBL/GenBank/DDBJ databases">
        <title>Gai3-2, isolated from salt lake.</title>
        <authorList>
            <person name="Cui H."/>
            <person name="Shi X."/>
        </authorList>
    </citation>
    <scope>NUCLEOTIDE SEQUENCE [LARGE SCALE GENOMIC DNA]</scope>
    <source>
        <strain evidence="7 8">Gai3-2</strain>
    </source>
</reference>
<gene>
    <name evidence="7" type="ORF">HUG10_15190</name>
</gene>
<evidence type="ECO:0000256" key="2">
    <source>
        <dbReference type="ARBA" id="ARBA00022723"/>
    </source>
</evidence>
<evidence type="ECO:0000259" key="6">
    <source>
        <dbReference type="SMART" id="SM00704"/>
    </source>
</evidence>
<dbReference type="Gene3D" id="3.30.70.20">
    <property type="match status" value="1"/>
</dbReference>
<dbReference type="OrthoDB" id="5781at2157"/>
<evidence type="ECO:0000313" key="7">
    <source>
        <dbReference type="EMBL" id="QLG28802.1"/>
    </source>
</evidence>
<dbReference type="GO" id="GO:0046872">
    <property type="term" value="F:metal ion binding"/>
    <property type="evidence" value="ECO:0007669"/>
    <property type="project" value="UniProtKB-KW"/>
</dbReference>
<evidence type="ECO:0000256" key="3">
    <source>
        <dbReference type="ARBA" id="ARBA00023004"/>
    </source>
</evidence>
<keyword evidence="8" id="KW-1185">Reference proteome</keyword>
<dbReference type="PANTHER" id="PTHR46491">
    <property type="entry name" value="CDGSH IRON SULFUR DOMAIN PROTEIN HOMOLOG"/>
    <property type="match status" value="1"/>
</dbReference>
<dbReference type="Pfam" id="PF09360">
    <property type="entry name" value="zf-CDGSH"/>
    <property type="match status" value="2"/>
</dbReference>
<dbReference type="AlphaFoldDB" id="A0A7D5KNU2"/>
<proteinExistence type="predicted"/>
<sequence>MKRDVHEYEAEDITVSYDVERCIHARECVRGLPSVFDPDRRPWIQPEGADPDELAEVVTRCPTGALHFDRSDGGSPESVPEENTVSVAPDGPLYVRGDVELVSEDDEVLLEDTRVALCRCGASENKPLCDNSHRSVEFSAAGTVTDGSTDDGSPPEGVLRVTPTDDGPFHLEGEFELVGEEDGSTARDDDAWLCRCGASGDKPYCDGTHEEIGFTSEDD</sequence>
<dbReference type="InterPro" id="IPR052950">
    <property type="entry name" value="CISD"/>
</dbReference>
<dbReference type="Proteomes" id="UP000509750">
    <property type="component" value="Chromosome"/>
</dbReference>
<dbReference type="InterPro" id="IPR010693">
    <property type="entry name" value="Divergent_4Fe-4S_mono-cluster"/>
</dbReference>
<dbReference type="InterPro" id="IPR018967">
    <property type="entry name" value="FeS-contain_CDGSH-typ"/>
</dbReference>
<keyword evidence="3" id="KW-0408">Iron</keyword>
<evidence type="ECO:0000256" key="5">
    <source>
        <dbReference type="SAM" id="MobiDB-lite"/>
    </source>
</evidence>
<evidence type="ECO:0000313" key="8">
    <source>
        <dbReference type="Proteomes" id="UP000509750"/>
    </source>
</evidence>
<dbReference type="GeneID" id="56030205"/>
<dbReference type="Pfam" id="PF06902">
    <property type="entry name" value="Fer4_19"/>
    <property type="match status" value="1"/>
</dbReference>
<dbReference type="GO" id="GO:0005737">
    <property type="term" value="C:cytoplasm"/>
    <property type="evidence" value="ECO:0007669"/>
    <property type="project" value="UniProtKB-ARBA"/>
</dbReference>
<dbReference type="GO" id="GO:0051537">
    <property type="term" value="F:2 iron, 2 sulfur cluster binding"/>
    <property type="evidence" value="ECO:0007669"/>
    <property type="project" value="UniProtKB-KW"/>
</dbReference>
<feature type="region of interest" description="Disordered" evidence="5">
    <location>
        <begin position="65"/>
        <end position="90"/>
    </location>
</feature>
<dbReference type="KEGG" id="halg:HUG10_15190"/>
<accession>A0A7D5KNU2</accession>
<keyword evidence="4" id="KW-0411">Iron-sulfur</keyword>
<evidence type="ECO:0000256" key="1">
    <source>
        <dbReference type="ARBA" id="ARBA00022714"/>
    </source>
</evidence>
<dbReference type="SMART" id="SM00704">
    <property type="entry name" value="ZnF_CDGSH"/>
    <property type="match status" value="2"/>
</dbReference>
<keyword evidence="1" id="KW-0001">2Fe-2S</keyword>
<feature type="domain" description="Iron-binding zinc finger CDGSH type" evidence="6">
    <location>
        <begin position="176"/>
        <end position="215"/>
    </location>
</feature>
<dbReference type="PANTHER" id="PTHR46491:SF3">
    <property type="entry name" value="CDGSH IRON-SULFUR DOMAIN-CONTAINING PROTEIN 3, MITOCHONDRIAL"/>
    <property type="match status" value="1"/>
</dbReference>
<organism evidence="7 8">
    <name type="scientific">Halorarum halophilum</name>
    <dbReference type="NCBI Taxonomy" id="2743090"/>
    <lineage>
        <taxon>Archaea</taxon>
        <taxon>Methanobacteriati</taxon>
        <taxon>Methanobacteriota</taxon>
        <taxon>Stenosarchaea group</taxon>
        <taxon>Halobacteria</taxon>
        <taxon>Halobacteriales</taxon>
        <taxon>Haloferacaceae</taxon>
        <taxon>Halorarum</taxon>
    </lineage>
</organism>
<dbReference type="InterPro" id="IPR042216">
    <property type="entry name" value="MitoNEET_CISD"/>
</dbReference>
<feature type="domain" description="Iron-binding zinc finger CDGSH type" evidence="6">
    <location>
        <begin position="100"/>
        <end position="139"/>
    </location>
</feature>
<keyword evidence="2" id="KW-0479">Metal-binding</keyword>
<name>A0A7D5KNU2_9EURY</name>
<dbReference type="RefSeq" id="WP_179170376.1">
    <property type="nucleotide sequence ID" value="NZ_CP058529.1"/>
</dbReference>